<dbReference type="AlphaFoldDB" id="A0A840CJ04"/>
<organism evidence="1 2">
    <name type="scientific">Actibacterium naphthalenivorans</name>
    <dbReference type="NCBI Taxonomy" id="1614693"/>
    <lineage>
        <taxon>Bacteria</taxon>
        <taxon>Pseudomonadati</taxon>
        <taxon>Pseudomonadota</taxon>
        <taxon>Alphaproteobacteria</taxon>
        <taxon>Rhodobacterales</taxon>
        <taxon>Roseobacteraceae</taxon>
        <taxon>Actibacterium</taxon>
    </lineage>
</organism>
<proteinExistence type="predicted"/>
<evidence type="ECO:0000313" key="1">
    <source>
        <dbReference type="EMBL" id="MBB4022107.1"/>
    </source>
</evidence>
<protein>
    <submittedName>
        <fullName evidence="1">Uncharacterized protein</fullName>
    </submittedName>
</protein>
<accession>A0A840CJ04</accession>
<dbReference type="EMBL" id="JACIEQ010000002">
    <property type="protein sequence ID" value="MBB4022107.1"/>
    <property type="molecule type" value="Genomic_DNA"/>
</dbReference>
<reference evidence="1" key="1">
    <citation type="submission" date="2020-08" db="EMBL/GenBank/DDBJ databases">
        <title>Genomic Encyclopedia of Type Strains, Phase IV (KMG-IV): sequencing the most valuable type-strain genomes for metagenomic binning, comparative biology and taxonomic classification.</title>
        <authorList>
            <person name="Goeker M."/>
        </authorList>
    </citation>
    <scope>NUCLEOTIDE SEQUENCE [LARGE SCALE GENOMIC DNA]</scope>
    <source>
        <strain evidence="1">DSM 105040</strain>
    </source>
</reference>
<name>A0A840CJ04_9RHOB</name>
<dbReference type="Proteomes" id="UP000585681">
    <property type="component" value="Unassembled WGS sequence"/>
</dbReference>
<dbReference type="RefSeq" id="WP_255353416.1">
    <property type="nucleotide sequence ID" value="NZ_JACIEQ010000002.1"/>
</dbReference>
<sequence length="44" mass="4867">MGRILKALVLLLLLGFVALVGFAYLGDLRPDRQEVRQPVTLDAD</sequence>
<comment type="caution">
    <text evidence="1">The sequence shown here is derived from an EMBL/GenBank/DDBJ whole genome shotgun (WGS) entry which is preliminary data.</text>
</comment>
<gene>
    <name evidence="1" type="ORF">GGR17_001916</name>
</gene>
<keyword evidence="2" id="KW-1185">Reference proteome</keyword>
<evidence type="ECO:0000313" key="2">
    <source>
        <dbReference type="Proteomes" id="UP000585681"/>
    </source>
</evidence>